<protein>
    <submittedName>
        <fullName evidence="2">DUF2742 domain-containing protein</fullName>
    </submittedName>
</protein>
<feature type="compositionally biased region" description="Polar residues" evidence="1">
    <location>
        <begin position="1"/>
        <end position="19"/>
    </location>
</feature>
<dbReference type="Pfam" id="PF10888">
    <property type="entry name" value="DUF2742"/>
    <property type="match status" value="1"/>
</dbReference>
<accession>A0ABT6SQL3</accession>
<dbReference type="InterPro" id="IPR024384">
    <property type="entry name" value="DUF2742"/>
</dbReference>
<reference evidence="2 3" key="1">
    <citation type="submission" date="2023-05" db="EMBL/GenBank/DDBJ databases">
        <title>Draft genome sequence of Streptomyces sp. B-S-A12 isolated from a cave soil in Thailand.</title>
        <authorList>
            <person name="Chamroensaksri N."/>
            <person name="Muangham S."/>
        </authorList>
    </citation>
    <scope>NUCLEOTIDE SEQUENCE [LARGE SCALE GENOMIC DNA]</scope>
    <source>
        <strain evidence="2 3">B-S-A12</strain>
    </source>
</reference>
<evidence type="ECO:0000313" key="3">
    <source>
        <dbReference type="Proteomes" id="UP001237105"/>
    </source>
</evidence>
<organism evidence="2 3">
    <name type="scientific">Streptomyces luteolus</name>
    <dbReference type="NCBI Taxonomy" id="3043615"/>
    <lineage>
        <taxon>Bacteria</taxon>
        <taxon>Bacillati</taxon>
        <taxon>Actinomycetota</taxon>
        <taxon>Actinomycetes</taxon>
        <taxon>Kitasatosporales</taxon>
        <taxon>Streptomycetaceae</taxon>
        <taxon>Streptomyces</taxon>
    </lineage>
</organism>
<evidence type="ECO:0000256" key="1">
    <source>
        <dbReference type="SAM" id="MobiDB-lite"/>
    </source>
</evidence>
<gene>
    <name evidence="2" type="ORF">QIT00_04865</name>
</gene>
<name>A0ABT6SQL3_9ACTN</name>
<comment type="caution">
    <text evidence="2">The sequence shown here is derived from an EMBL/GenBank/DDBJ whole genome shotgun (WGS) entry which is preliminary data.</text>
</comment>
<proteinExistence type="predicted"/>
<dbReference type="RefSeq" id="WP_282533824.1">
    <property type="nucleotide sequence ID" value="NZ_JASCIS010000004.1"/>
</dbReference>
<keyword evidence="3" id="KW-1185">Reference proteome</keyword>
<sequence length="177" mass="19394">MNTIHRGVNRSTRPLNTHPTDLAVNADSTSAVNTSVNALNAVNTADDPTALWAAAQADLLPDDYPAYGSPAWRELPSADPRRFAAVLAAAELWRRHEVREAWLAGLDDDDWQQEITRDALNDVRRMRLSARPTRAELDALAGPLAAHRLTATPGWPPIAVPGQPGRYLTHPIERETA</sequence>
<dbReference type="EMBL" id="JASCIS010000004">
    <property type="protein sequence ID" value="MDI3417898.1"/>
    <property type="molecule type" value="Genomic_DNA"/>
</dbReference>
<dbReference type="Proteomes" id="UP001237105">
    <property type="component" value="Unassembled WGS sequence"/>
</dbReference>
<feature type="region of interest" description="Disordered" evidence="1">
    <location>
        <begin position="1"/>
        <end position="20"/>
    </location>
</feature>
<evidence type="ECO:0000313" key="2">
    <source>
        <dbReference type="EMBL" id="MDI3417898.1"/>
    </source>
</evidence>